<proteinExistence type="predicted"/>
<comment type="caution">
    <text evidence="1">The sequence shown here is derived from an EMBL/GenBank/DDBJ whole genome shotgun (WGS) entry which is preliminary data.</text>
</comment>
<protein>
    <submittedName>
        <fullName evidence="1">Uncharacterized protein</fullName>
    </submittedName>
</protein>
<name>A0A433QHQ3_9FUNG</name>
<evidence type="ECO:0000313" key="1">
    <source>
        <dbReference type="EMBL" id="RUS29336.1"/>
    </source>
</evidence>
<dbReference type="EMBL" id="RBNJ01005284">
    <property type="protein sequence ID" value="RUS29336.1"/>
    <property type="molecule type" value="Genomic_DNA"/>
</dbReference>
<gene>
    <name evidence="1" type="ORF">BC938DRAFT_480775</name>
</gene>
<reference evidence="1 2" key="1">
    <citation type="journal article" date="2018" name="New Phytol.">
        <title>Phylogenomics of Endogonaceae and evolution of mycorrhizas within Mucoromycota.</title>
        <authorList>
            <person name="Chang Y."/>
            <person name="Desiro A."/>
            <person name="Na H."/>
            <person name="Sandor L."/>
            <person name="Lipzen A."/>
            <person name="Clum A."/>
            <person name="Barry K."/>
            <person name="Grigoriev I.V."/>
            <person name="Martin F.M."/>
            <person name="Stajich J.E."/>
            <person name="Smith M.E."/>
            <person name="Bonito G."/>
            <person name="Spatafora J.W."/>
        </authorList>
    </citation>
    <scope>NUCLEOTIDE SEQUENCE [LARGE SCALE GENOMIC DNA]</scope>
    <source>
        <strain evidence="1 2">AD002</strain>
    </source>
</reference>
<dbReference type="Proteomes" id="UP000274822">
    <property type="component" value="Unassembled WGS sequence"/>
</dbReference>
<sequence length="241" mass="26307">MSKLTQTPPLIDLNPRTSIQEVQLYLKEPIIPRAGSRRKRLGMQALNAFARLELLLSKEEALKDGMSEKAKKALTSEIGCTVATLEAALAQHFEGQNVYMQEMNLSTVFPKSAKRAGAGNGAPATRDIHSHFQQMSLTNQLVSMALQLQHDLKLTNHKYMAHQVALLYLPQVQVPGRVTVRRSQVANQWGRGTVAERGVKGVAPRFNHGHRDRGSVHIQASASAVVGARQVPGQAQGAKPG</sequence>
<organism evidence="1 2">
    <name type="scientific">Jimgerdemannia flammicorona</name>
    <dbReference type="NCBI Taxonomy" id="994334"/>
    <lineage>
        <taxon>Eukaryota</taxon>
        <taxon>Fungi</taxon>
        <taxon>Fungi incertae sedis</taxon>
        <taxon>Mucoromycota</taxon>
        <taxon>Mucoromycotina</taxon>
        <taxon>Endogonomycetes</taxon>
        <taxon>Endogonales</taxon>
        <taxon>Endogonaceae</taxon>
        <taxon>Jimgerdemannia</taxon>
    </lineage>
</organism>
<evidence type="ECO:0000313" key="2">
    <source>
        <dbReference type="Proteomes" id="UP000274822"/>
    </source>
</evidence>
<dbReference type="AlphaFoldDB" id="A0A433QHQ3"/>
<keyword evidence="2" id="KW-1185">Reference proteome</keyword>
<accession>A0A433QHQ3</accession>